<dbReference type="PROSITE" id="PS00108">
    <property type="entry name" value="PROTEIN_KINASE_ST"/>
    <property type="match status" value="1"/>
</dbReference>
<dbReference type="OrthoDB" id="9332038at2759"/>
<evidence type="ECO:0000313" key="9">
    <source>
        <dbReference type="Proteomes" id="UP000019763"/>
    </source>
</evidence>
<dbReference type="Gene3D" id="1.10.510.10">
    <property type="entry name" value="Transferase(Phosphotransferase) domain 1"/>
    <property type="match status" value="1"/>
</dbReference>
<feature type="region of interest" description="Disordered" evidence="6">
    <location>
        <begin position="526"/>
        <end position="555"/>
    </location>
</feature>
<keyword evidence="1" id="KW-0723">Serine/threonine-protein kinase</keyword>
<dbReference type="InterPro" id="IPR050494">
    <property type="entry name" value="Ser_Thr_dual-spec_kinase"/>
</dbReference>
<gene>
    <name evidence="8" type="ORF">GNI_062180</name>
</gene>
<dbReference type="OMA" id="DICNINT"/>
<dbReference type="AlphaFoldDB" id="A0A023B897"/>
<dbReference type="PANTHER" id="PTHR24058:SF124">
    <property type="entry name" value="PROTEIN KINASE SUPERFAMILY PROTEIN"/>
    <property type="match status" value="1"/>
</dbReference>
<evidence type="ECO:0000259" key="7">
    <source>
        <dbReference type="PROSITE" id="PS50011"/>
    </source>
</evidence>
<dbReference type="CDD" id="cd14133">
    <property type="entry name" value="PKc_DYRK_like"/>
    <property type="match status" value="1"/>
</dbReference>
<dbReference type="InterPro" id="IPR000719">
    <property type="entry name" value="Prot_kinase_dom"/>
</dbReference>
<accession>A0A023B897</accession>
<dbReference type="EC" id="2.7.12.1" evidence="8"/>
<dbReference type="VEuPathDB" id="CryptoDB:GNI_062180"/>
<dbReference type="GO" id="GO:0004712">
    <property type="term" value="F:protein serine/threonine/tyrosine kinase activity"/>
    <property type="evidence" value="ECO:0007669"/>
    <property type="project" value="UniProtKB-EC"/>
</dbReference>
<feature type="domain" description="Protein kinase" evidence="7">
    <location>
        <begin position="875"/>
        <end position="1196"/>
    </location>
</feature>
<dbReference type="Proteomes" id="UP000019763">
    <property type="component" value="Unassembled WGS sequence"/>
</dbReference>
<keyword evidence="4 8" id="KW-0418">Kinase</keyword>
<evidence type="ECO:0000256" key="5">
    <source>
        <dbReference type="ARBA" id="ARBA00022840"/>
    </source>
</evidence>
<feature type="region of interest" description="Disordered" evidence="6">
    <location>
        <begin position="93"/>
        <end position="136"/>
    </location>
</feature>
<dbReference type="InterPro" id="IPR011009">
    <property type="entry name" value="Kinase-like_dom_sf"/>
</dbReference>
<keyword evidence="9" id="KW-1185">Reference proteome</keyword>
<dbReference type="PROSITE" id="PS50011">
    <property type="entry name" value="PROTEIN_KINASE_DOM"/>
    <property type="match status" value="1"/>
</dbReference>
<dbReference type="SMART" id="SM00220">
    <property type="entry name" value="S_TKc"/>
    <property type="match status" value="1"/>
</dbReference>
<keyword evidence="3" id="KW-0547">Nucleotide-binding</keyword>
<dbReference type="GO" id="GO:0005524">
    <property type="term" value="F:ATP binding"/>
    <property type="evidence" value="ECO:0007669"/>
    <property type="project" value="UniProtKB-KW"/>
</dbReference>
<feature type="compositionally biased region" description="Polar residues" evidence="6">
    <location>
        <begin position="465"/>
        <end position="491"/>
    </location>
</feature>
<dbReference type="eggNOG" id="KOG0667">
    <property type="taxonomic scope" value="Eukaryota"/>
</dbReference>
<organism evidence="8 9">
    <name type="scientific">Gregarina niphandrodes</name>
    <name type="common">Septate eugregarine</name>
    <dbReference type="NCBI Taxonomy" id="110365"/>
    <lineage>
        <taxon>Eukaryota</taxon>
        <taxon>Sar</taxon>
        <taxon>Alveolata</taxon>
        <taxon>Apicomplexa</taxon>
        <taxon>Conoidasida</taxon>
        <taxon>Gregarinasina</taxon>
        <taxon>Eugregarinorida</taxon>
        <taxon>Gregarinidae</taxon>
        <taxon>Gregarina</taxon>
    </lineage>
</organism>
<comment type="caution">
    <text evidence="8">The sequence shown here is derived from an EMBL/GenBank/DDBJ whole genome shotgun (WGS) entry which is preliminary data.</text>
</comment>
<dbReference type="SUPFAM" id="SSF56112">
    <property type="entry name" value="Protein kinase-like (PK-like)"/>
    <property type="match status" value="1"/>
</dbReference>
<dbReference type="GO" id="GO:0004674">
    <property type="term" value="F:protein serine/threonine kinase activity"/>
    <property type="evidence" value="ECO:0007669"/>
    <property type="project" value="UniProtKB-KW"/>
</dbReference>
<dbReference type="GeneID" id="22912275"/>
<dbReference type="InterPro" id="IPR008271">
    <property type="entry name" value="Ser/Thr_kinase_AS"/>
</dbReference>
<dbReference type="EMBL" id="AFNH02000471">
    <property type="protein sequence ID" value="EZG68467.1"/>
    <property type="molecule type" value="Genomic_DNA"/>
</dbReference>
<protein>
    <submittedName>
        <fullName evidence="8">Protein kinase domain protein</fullName>
        <ecNumber evidence="8">2.7.12.1</ecNumber>
    </submittedName>
</protein>
<dbReference type="Gene3D" id="3.30.200.20">
    <property type="entry name" value="Phosphorylase Kinase, domain 1"/>
    <property type="match status" value="1"/>
</dbReference>
<feature type="compositionally biased region" description="Low complexity" evidence="6">
    <location>
        <begin position="538"/>
        <end position="552"/>
    </location>
</feature>
<reference evidence="8" key="1">
    <citation type="submission" date="2013-12" db="EMBL/GenBank/DDBJ databases">
        <authorList>
            <person name="Omoto C.K."/>
            <person name="Sibley D."/>
            <person name="Venepally P."/>
            <person name="Hadjithomas M."/>
            <person name="Karamycheva S."/>
            <person name="Brunk B."/>
            <person name="Roos D."/>
            <person name="Caler E."/>
            <person name="Lorenzi H."/>
        </authorList>
    </citation>
    <scope>NUCLEOTIDE SEQUENCE</scope>
</reference>
<evidence type="ECO:0000256" key="4">
    <source>
        <dbReference type="ARBA" id="ARBA00022777"/>
    </source>
</evidence>
<evidence type="ECO:0000256" key="6">
    <source>
        <dbReference type="SAM" id="MobiDB-lite"/>
    </source>
</evidence>
<keyword evidence="2 8" id="KW-0808">Transferase</keyword>
<dbReference type="RefSeq" id="XP_011134572.1">
    <property type="nucleotide sequence ID" value="XM_011136270.1"/>
</dbReference>
<feature type="region of interest" description="Disordered" evidence="6">
    <location>
        <begin position="313"/>
        <end position="342"/>
    </location>
</feature>
<evidence type="ECO:0000256" key="2">
    <source>
        <dbReference type="ARBA" id="ARBA00022679"/>
    </source>
</evidence>
<feature type="region of interest" description="Disordered" evidence="6">
    <location>
        <begin position="465"/>
        <end position="496"/>
    </location>
</feature>
<name>A0A023B897_GRENI</name>
<sequence length="1206" mass="128324">MKGQDSILVDGFLNALHAGVPLSEAVASLTKAVQLVDTNKMKPTSPLAEEEFAADARGGDLTKSVSSKLRYLMTTERLFTPADLVQETQTPPAVCRSRDLNPGKVKTRQSLPHGLDSERTEEFPAPEPAQLSDDASSAGCPLPYGAQFRAELTPQDYERLCTDPPTSSVYDPRLILSLLDYHPHPQLGVPLGAPHSQLGASYSQLGTPHPLELQYPRGDDEERIDQYRDDNDPGYRIRVLWEHELLAEIDARARHAPEALDIAYYPVFDVNLARMYAATLKDLSAARDVAAREVAARDMAAREIAAREIAAREMAAREAEPPPPPAPVTNTPPPSRAASTEGRLPELSDAFHMPSIQHLLPDAATTTQPGGHPTHVVHAGLSSHSTTHSASRSTGGASTGAHLVTSVAAIASIPASGSIAGVGSIAAVSSVTSHSVASHPVTSGSLPVQNSPGGGAVAVRGFSAGTSQTGASQTGASQAGTSLARGSQTPSGVVEPSDDELLSAMTVSPPPGGESARASLEVAYPVTQSGEEGRRRCSSPVFGGSSSPSFGPQEDGLELAPDYRPAAPDFGTAPEFTNPVADFAPAPEFVAPEFAVTDEAAAGTTLLTAGGMSVGLTPTGFTPNGMTPVGMIPVGLTPTGLMPAGLLPAGSAEDLREGRLTVGRSMEVLAASRGSAEGPEFLREGRSMEVVCGVDASGTGSTSVEAPFRHLAKSVTGVASGAVGFLPAGNISAGSLAPPAGLTAGVQLPSPVASLGAVPAQGSVSVIPGSIPLLGPGSMAAGSVPAGAMSAGGMYATGEALQWEDEYGDPARLRRRKRRSRGRHHYASSDDGVYPLVRNSAVIDSFNLKVIFERDRTGFVEQTRYDYDTVIAGRYRVLGLIGQAAFSCVYKCLDELTSREVSLKMIKNDKDFFDQSLDEIKLLRYIYTNAGDIDSKRCLKLLDYFYYDEHLFIVTELLGENLYVFSSRLRKCGCGSYFTLGCLQKITHQVLIALQYVHSLRLIHSDLKPENILVQDQTLPLVKIIDFGSSCYEYDKLSSYIQSRAYRAPEVILGLSYDHKIDMWSLGCVIAELWTNFVLFQNDSIHALLARIVGIIGPIPYYMAAKSSVANTLFTSDGQLCMLLEPRSHHSDATSHPASTDSGAGRKVRLLLPKRSSLSQRLRCEDPLFVDFVSKLLLIDPCLRMDSVQALSHPWMKPGLYSDGLR</sequence>
<evidence type="ECO:0000256" key="3">
    <source>
        <dbReference type="ARBA" id="ARBA00022741"/>
    </source>
</evidence>
<keyword evidence="5" id="KW-0067">ATP-binding</keyword>
<dbReference type="Pfam" id="PF00069">
    <property type="entry name" value="Pkinase"/>
    <property type="match status" value="1"/>
</dbReference>
<evidence type="ECO:0000256" key="1">
    <source>
        <dbReference type="ARBA" id="ARBA00022527"/>
    </source>
</evidence>
<evidence type="ECO:0000313" key="8">
    <source>
        <dbReference type="EMBL" id="EZG68467.1"/>
    </source>
</evidence>
<feature type="compositionally biased region" description="Pro residues" evidence="6">
    <location>
        <begin position="321"/>
        <end position="335"/>
    </location>
</feature>
<dbReference type="PANTHER" id="PTHR24058">
    <property type="entry name" value="DUAL SPECIFICITY PROTEIN KINASE"/>
    <property type="match status" value="1"/>
</dbReference>
<proteinExistence type="predicted"/>